<dbReference type="CDD" id="cd10944">
    <property type="entry name" value="CE4_SmPgdA_like"/>
    <property type="match status" value="1"/>
</dbReference>
<gene>
    <name evidence="3" type="ORF">C6I21_01185</name>
</gene>
<evidence type="ECO:0000313" key="4">
    <source>
        <dbReference type="Proteomes" id="UP000243650"/>
    </source>
</evidence>
<evidence type="ECO:0000259" key="2">
    <source>
        <dbReference type="PROSITE" id="PS51677"/>
    </source>
</evidence>
<reference evidence="3 4" key="1">
    <citation type="submission" date="2018-03" db="EMBL/GenBank/DDBJ databases">
        <title>Bacillus urumqiensis sp. nov., a moderately haloalkaliphilic bacterium isolated from a salt lake.</title>
        <authorList>
            <person name="Zhao B."/>
            <person name="Liao Z."/>
        </authorList>
    </citation>
    <scope>NUCLEOTIDE SEQUENCE [LARGE SCALE GENOMIC DNA]</scope>
    <source>
        <strain evidence="3 4">BZ-SZ-XJ18</strain>
    </source>
</reference>
<dbReference type="Pfam" id="PF01522">
    <property type="entry name" value="Polysacc_deac_1"/>
    <property type="match status" value="1"/>
</dbReference>
<dbReference type="PANTHER" id="PTHR10587:SF125">
    <property type="entry name" value="POLYSACCHARIDE DEACETYLASE YHEN-RELATED"/>
    <property type="match status" value="1"/>
</dbReference>
<dbReference type="Pfam" id="PF07833">
    <property type="entry name" value="Cu_amine_oxidN1"/>
    <property type="match status" value="1"/>
</dbReference>
<dbReference type="EMBL" id="PVNS01000001">
    <property type="protein sequence ID" value="PRO67204.1"/>
    <property type="molecule type" value="Genomic_DNA"/>
</dbReference>
<dbReference type="GO" id="GO:0016810">
    <property type="term" value="F:hydrolase activity, acting on carbon-nitrogen (but not peptide) bonds"/>
    <property type="evidence" value="ECO:0007669"/>
    <property type="project" value="InterPro"/>
</dbReference>
<evidence type="ECO:0000313" key="3">
    <source>
        <dbReference type="EMBL" id="PRO67204.1"/>
    </source>
</evidence>
<dbReference type="OrthoDB" id="258610at2"/>
<keyword evidence="1" id="KW-0732">Signal</keyword>
<dbReference type="GO" id="GO:0005975">
    <property type="term" value="P:carbohydrate metabolic process"/>
    <property type="evidence" value="ECO:0007669"/>
    <property type="project" value="InterPro"/>
</dbReference>
<dbReference type="Gene3D" id="3.20.20.370">
    <property type="entry name" value="Glycoside hydrolase/deacetylase"/>
    <property type="match status" value="1"/>
</dbReference>
<feature type="chain" id="PRO_5015203647" description="NodB homology domain-containing protein" evidence="1">
    <location>
        <begin position="27"/>
        <end position="384"/>
    </location>
</feature>
<dbReference type="PROSITE" id="PS51677">
    <property type="entry name" value="NODB"/>
    <property type="match status" value="1"/>
</dbReference>
<sequence>MKPGTWLWWVVCFVLLAGVFAPAAEAAAPARTPILVAVEDDIVSFPDEKPFVEKGQTFVPVRFFSDAMGISVGWDNAAKKVTLKKDGKTMVIEAAGGRVVMTDGTVKKQQIPLQNGRTLLPYRLITESFGYAVQYYPEGPAARVYSSEAELSSSAFLAAHKSTFDAFRKERDAWLEKQKRSSKKPLYVTFDDGPNKYTASILNQLKKEDAKATFFVLSGNAKRYPDLIRRMQKEGHEVACHGVTHQLKVFYASPKMALQEMNTCAAAVKSITGEKPVLVRSPYGSKPYLTPRFSQALHGAGYRIWDWNVDTRDWASKSPQEVWTRTASALKKAEARGEKPVVLMHDNSITVQSLPRLLTTWEKAGYRMDPLDASMKPYFFWDYR</sequence>
<protein>
    <recommendedName>
        <fullName evidence="2">NodB homology domain-containing protein</fullName>
    </recommendedName>
</protein>
<feature type="signal peptide" evidence="1">
    <location>
        <begin position="1"/>
        <end position="26"/>
    </location>
</feature>
<dbReference type="InterPro" id="IPR050248">
    <property type="entry name" value="Polysacc_deacetylase_ArnD"/>
</dbReference>
<dbReference type="PANTHER" id="PTHR10587">
    <property type="entry name" value="GLYCOSYL TRANSFERASE-RELATED"/>
    <property type="match status" value="1"/>
</dbReference>
<dbReference type="Proteomes" id="UP000243650">
    <property type="component" value="Unassembled WGS sequence"/>
</dbReference>
<dbReference type="SUPFAM" id="SSF88713">
    <property type="entry name" value="Glycoside hydrolase/deacetylase"/>
    <property type="match status" value="1"/>
</dbReference>
<dbReference type="InterPro" id="IPR036582">
    <property type="entry name" value="Mao_N_sf"/>
</dbReference>
<accession>A0A2P6MLP0</accession>
<dbReference type="Gene3D" id="3.30.457.10">
    <property type="entry name" value="Copper amine oxidase-like, N-terminal domain"/>
    <property type="match status" value="1"/>
</dbReference>
<proteinExistence type="predicted"/>
<dbReference type="SUPFAM" id="SSF55383">
    <property type="entry name" value="Copper amine oxidase, domain N"/>
    <property type="match status" value="1"/>
</dbReference>
<dbReference type="InterPro" id="IPR002509">
    <property type="entry name" value="NODB_dom"/>
</dbReference>
<dbReference type="InterPro" id="IPR012854">
    <property type="entry name" value="Cu_amine_oxidase-like_N"/>
</dbReference>
<dbReference type="InterPro" id="IPR011330">
    <property type="entry name" value="Glyco_hydro/deAcase_b/a-brl"/>
</dbReference>
<evidence type="ECO:0000256" key="1">
    <source>
        <dbReference type="SAM" id="SignalP"/>
    </source>
</evidence>
<organism evidence="3 4">
    <name type="scientific">Alkalicoccus urumqiensis</name>
    <name type="common">Bacillus urumqiensis</name>
    <dbReference type="NCBI Taxonomy" id="1548213"/>
    <lineage>
        <taxon>Bacteria</taxon>
        <taxon>Bacillati</taxon>
        <taxon>Bacillota</taxon>
        <taxon>Bacilli</taxon>
        <taxon>Bacillales</taxon>
        <taxon>Bacillaceae</taxon>
        <taxon>Alkalicoccus</taxon>
    </lineage>
</organism>
<dbReference type="AlphaFoldDB" id="A0A2P6MLP0"/>
<name>A0A2P6MLP0_ALKUR</name>
<keyword evidence="4" id="KW-1185">Reference proteome</keyword>
<comment type="caution">
    <text evidence="3">The sequence shown here is derived from an EMBL/GenBank/DDBJ whole genome shotgun (WGS) entry which is preliminary data.</text>
</comment>
<dbReference type="RefSeq" id="WP_105957588.1">
    <property type="nucleotide sequence ID" value="NZ_PVNS01000001.1"/>
</dbReference>
<feature type="domain" description="NodB homology" evidence="2">
    <location>
        <begin position="184"/>
        <end position="369"/>
    </location>
</feature>